<sequence>MAIEEIGLKQGTQTYIDKEMKIGLVGARKGNNDRPPEVALYVKDDRERDLILRPGDTFLVGNQTWRLERVDEAGVDKLGAVFARIE</sequence>
<dbReference type="RefSeq" id="WP_089311579.1">
    <property type="nucleotide sequence ID" value="NZ_FZNP01000003.1"/>
</dbReference>
<keyword evidence="2" id="KW-1185">Reference proteome</keyword>
<dbReference type="Pfam" id="PF19944">
    <property type="entry name" value="DUF6406"/>
    <property type="match status" value="1"/>
</dbReference>
<dbReference type="InterPro" id="IPR045642">
    <property type="entry name" value="DUF6406"/>
</dbReference>
<name>A0A238X123_9ACTN</name>
<evidence type="ECO:0000313" key="1">
    <source>
        <dbReference type="EMBL" id="SNR52432.1"/>
    </source>
</evidence>
<gene>
    <name evidence="1" type="ORF">SAMN06265355_103553</name>
</gene>
<dbReference type="AlphaFoldDB" id="A0A238X123"/>
<organism evidence="1 2">
    <name type="scientific">Actinomadura mexicana</name>
    <dbReference type="NCBI Taxonomy" id="134959"/>
    <lineage>
        <taxon>Bacteria</taxon>
        <taxon>Bacillati</taxon>
        <taxon>Actinomycetota</taxon>
        <taxon>Actinomycetes</taxon>
        <taxon>Streptosporangiales</taxon>
        <taxon>Thermomonosporaceae</taxon>
        <taxon>Actinomadura</taxon>
    </lineage>
</organism>
<evidence type="ECO:0000313" key="2">
    <source>
        <dbReference type="Proteomes" id="UP000198420"/>
    </source>
</evidence>
<accession>A0A238X123</accession>
<proteinExistence type="predicted"/>
<dbReference type="EMBL" id="FZNP01000003">
    <property type="protein sequence ID" value="SNR52432.1"/>
    <property type="molecule type" value="Genomic_DNA"/>
</dbReference>
<reference evidence="2" key="1">
    <citation type="submission" date="2017-06" db="EMBL/GenBank/DDBJ databases">
        <authorList>
            <person name="Varghese N."/>
            <person name="Submissions S."/>
        </authorList>
    </citation>
    <scope>NUCLEOTIDE SEQUENCE [LARGE SCALE GENOMIC DNA]</scope>
    <source>
        <strain evidence="2">DSM 44485</strain>
    </source>
</reference>
<dbReference type="Proteomes" id="UP000198420">
    <property type="component" value="Unassembled WGS sequence"/>
</dbReference>
<dbReference type="OrthoDB" id="3483585at2"/>
<protein>
    <submittedName>
        <fullName evidence="1">Uncharacterized protein</fullName>
    </submittedName>
</protein>